<dbReference type="InterPro" id="IPR039681">
    <property type="entry name" value="IL18BP"/>
</dbReference>
<evidence type="ECO:0000313" key="5">
    <source>
        <dbReference type="RefSeq" id="XP_032114841.1"/>
    </source>
</evidence>
<dbReference type="GeneID" id="116537015"/>
<dbReference type="GO" id="GO:0042088">
    <property type="term" value="P:T-helper 1 type immune response"/>
    <property type="evidence" value="ECO:0007669"/>
    <property type="project" value="TreeGrafter"/>
</dbReference>
<feature type="chain" id="PRO_5044643397" evidence="1">
    <location>
        <begin position="18"/>
        <end position="269"/>
    </location>
</feature>
<dbReference type="AlphaFoldDB" id="A0A6J3GAP1"/>
<evidence type="ECO:0000259" key="2">
    <source>
        <dbReference type="Pfam" id="PF22009"/>
    </source>
</evidence>
<accession>A0A6J3GAP1</accession>
<gene>
    <name evidence="4 5" type="primary">IL18BP</name>
</gene>
<name>A0A6J3GAP1_SAPAP</name>
<dbReference type="Pfam" id="PF22009">
    <property type="entry name" value="YLDV-IL18BP-like"/>
    <property type="match status" value="1"/>
</dbReference>
<sequence length="269" mass="29758">MDKGKVLSVCFLWWVHTQLDTASLSLGAHGGELLERQALQDLLGSREEDVVTDREPSLPAPDACIMTMRQKWIPVPSPLWVLLLCAHIITLLDRATPVSQTTTTATASARSTKDPCSFQPPVFPAPKQCPALEVTWPEVELPLMSWAWRSSQDAPYQIGQRTQIRFPHFSILYWLGNGSFIEHLPGLWEGSTSWERGSTGTQLSRTLVLEQLTPALHVTNFSCVLVDPEQVVQRHIVLAQLWAGLRTTLSPTQEALPSSHSTGPAAARP</sequence>
<feature type="domain" description="Interleukin-18-binding protein-like" evidence="2">
    <location>
        <begin position="164"/>
        <end position="241"/>
    </location>
</feature>
<evidence type="ECO:0000313" key="4">
    <source>
        <dbReference type="RefSeq" id="XP_032114840.1"/>
    </source>
</evidence>
<keyword evidence="3" id="KW-1185">Reference proteome</keyword>
<dbReference type="CTD" id="10068"/>
<dbReference type="RefSeq" id="XP_032114841.1">
    <property type="nucleotide sequence ID" value="XM_032258950.1"/>
</dbReference>
<dbReference type="InterPro" id="IPR055139">
    <property type="entry name" value="IL18BP-like_dom"/>
</dbReference>
<evidence type="ECO:0000256" key="1">
    <source>
        <dbReference type="SAM" id="SignalP"/>
    </source>
</evidence>
<dbReference type="PANTHER" id="PTHR14292:SF2">
    <property type="entry name" value="INTERLEUKIN-18-BINDING PROTEIN"/>
    <property type="match status" value="1"/>
</dbReference>
<dbReference type="Proteomes" id="UP000504640">
    <property type="component" value="Unplaced"/>
</dbReference>
<keyword evidence="1" id="KW-0732">Signal</keyword>
<dbReference type="GO" id="GO:0005615">
    <property type="term" value="C:extracellular space"/>
    <property type="evidence" value="ECO:0007669"/>
    <property type="project" value="TreeGrafter"/>
</dbReference>
<dbReference type="InterPro" id="IPR013783">
    <property type="entry name" value="Ig-like_fold"/>
</dbReference>
<organism evidence="3 4">
    <name type="scientific">Sapajus apella</name>
    <name type="common">Brown-capped capuchin</name>
    <name type="synonym">Cebus apella</name>
    <dbReference type="NCBI Taxonomy" id="9515"/>
    <lineage>
        <taxon>Eukaryota</taxon>
        <taxon>Metazoa</taxon>
        <taxon>Chordata</taxon>
        <taxon>Craniata</taxon>
        <taxon>Vertebrata</taxon>
        <taxon>Euteleostomi</taxon>
        <taxon>Mammalia</taxon>
        <taxon>Eutheria</taxon>
        <taxon>Euarchontoglires</taxon>
        <taxon>Primates</taxon>
        <taxon>Haplorrhini</taxon>
        <taxon>Platyrrhini</taxon>
        <taxon>Cebidae</taxon>
        <taxon>Cebinae</taxon>
        <taxon>Sapajus</taxon>
    </lineage>
</organism>
<proteinExistence type="predicted"/>
<reference evidence="4 5" key="1">
    <citation type="submission" date="2025-04" db="UniProtKB">
        <authorList>
            <consortium name="RefSeq"/>
        </authorList>
    </citation>
    <scope>IDENTIFICATION</scope>
    <source>
        <tissue evidence="4 5">Blood</tissue>
    </source>
</reference>
<dbReference type="Gene3D" id="2.60.40.10">
    <property type="entry name" value="Immunoglobulins"/>
    <property type="match status" value="1"/>
</dbReference>
<feature type="signal peptide" evidence="1">
    <location>
        <begin position="1"/>
        <end position="17"/>
    </location>
</feature>
<evidence type="ECO:0000313" key="3">
    <source>
        <dbReference type="Proteomes" id="UP000504640"/>
    </source>
</evidence>
<dbReference type="PANTHER" id="PTHR14292">
    <property type="entry name" value="INTERLEUKIN-18-BINDING PROTEIN"/>
    <property type="match status" value="1"/>
</dbReference>
<dbReference type="RefSeq" id="XP_032114840.1">
    <property type="nucleotide sequence ID" value="XM_032258949.1"/>
</dbReference>
<protein>
    <submittedName>
        <fullName evidence="4 5">Interleukin-18-binding protein isoform X1</fullName>
    </submittedName>
</protein>
<dbReference type="GO" id="GO:0042007">
    <property type="term" value="F:interleukin-18 binding"/>
    <property type="evidence" value="ECO:0007669"/>
    <property type="project" value="InterPro"/>
</dbReference>